<gene>
    <name evidence="1" type="ORF">N0V84_007210</name>
</gene>
<proteinExistence type="predicted"/>
<dbReference type="AlphaFoldDB" id="A0A9W8WAE7"/>
<evidence type="ECO:0000313" key="1">
    <source>
        <dbReference type="EMBL" id="KAJ4317692.1"/>
    </source>
</evidence>
<sequence>MSRSFVGAFTVLSSCANDHNRGEATPSTTISACTATETPSSSRTATLTVPPRALSTGASHRSYIGISGLSNDGSYSLGFGSGSFTEEYVYQEIDAGCLIPDQEYELSGRVGFNKASPFSESGCRDGDWHALLGRTVSLRD</sequence>
<reference evidence="1" key="1">
    <citation type="submission" date="2022-10" db="EMBL/GenBank/DDBJ databases">
        <title>Tapping the CABI collections for fungal endophytes: first genome assemblies for Collariella, Neodidymelliopsis, Ascochyta clinopodiicola, Didymella pomorum, Didymosphaeria variabile, Neocosmospora piperis and Neocucurbitaria cava.</title>
        <authorList>
            <person name="Hill R."/>
        </authorList>
    </citation>
    <scope>NUCLEOTIDE SEQUENCE</scope>
    <source>
        <strain evidence="1">IMI 366586</strain>
    </source>
</reference>
<accession>A0A9W8WAE7</accession>
<keyword evidence="2" id="KW-1185">Reference proteome</keyword>
<evidence type="ECO:0000313" key="2">
    <source>
        <dbReference type="Proteomes" id="UP001140502"/>
    </source>
</evidence>
<dbReference type="PROSITE" id="PS51257">
    <property type="entry name" value="PROKAR_LIPOPROTEIN"/>
    <property type="match status" value="1"/>
</dbReference>
<comment type="caution">
    <text evidence="1">The sequence shown here is derived from an EMBL/GenBank/DDBJ whole genome shotgun (WGS) entry which is preliminary data.</text>
</comment>
<dbReference type="OrthoDB" id="5076540at2759"/>
<dbReference type="EMBL" id="JAPEUR010000155">
    <property type="protein sequence ID" value="KAJ4317692.1"/>
    <property type="molecule type" value="Genomic_DNA"/>
</dbReference>
<name>A0A9W8WAE7_9HYPO</name>
<dbReference type="Proteomes" id="UP001140502">
    <property type="component" value="Unassembled WGS sequence"/>
</dbReference>
<organism evidence="1 2">
    <name type="scientific">Fusarium piperis</name>
    <dbReference type="NCBI Taxonomy" id="1435070"/>
    <lineage>
        <taxon>Eukaryota</taxon>
        <taxon>Fungi</taxon>
        <taxon>Dikarya</taxon>
        <taxon>Ascomycota</taxon>
        <taxon>Pezizomycotina</taxon>
        <taxon>Sordariomycetes</taxon>
        <taxon>Hypocreomycetidae</taxon>
        <taxon>Hypocreales</taxon>
        <taxon>Nectriaceae</taxon>
        <taxon>Fusarium</taxon>
        <taxon>Fusarium solani species complex</taxon>
    </lineage>
</organism>
<protein>
    <submittedName>
        <fullName evidence="1">Uncharacterized protein</fullName>
    </submittedName>
</protein>